<feature type="transmembrane region" description="Helical" evidence="1">
    <location>
        <begin position="238"/>
        <end position="262"/>
    </location>
</feature>
<dbReference type="SUPFAM" id="SSF51695">
    <property type="entry name" value="PLC-like phosphodiesterases"/>
    <property type="match status" value="1"/>
</dbReference>
<dbReference type="InterPro" id="IPR017946">
    <property type="entry name" value="PLC-like_Pdiesterase_TIM-brl"/>
</dbReference>
<name>A0A415E8D3_9FIRM</name>
<gene>
    <name evidence="3" type="ORF">DW099_05145</name>
</gene>
<dbReference type="OrthoDB" id="384721at2"/>
<feature type="transmembrane region" description="Helical" evidence="1">
    <location>
        <begin position="283"/>
        <end position="301"/>
    </location>
</feature>
<dbReference type="Proteomes" id="UP000284841">
    <property type="component" value="Unassembled WGS sequence"/>
</dbReference>
<evidence type="ECO:0000256" key="1">
    <source>
        <dbReference type="SAM" id="Phobius"/>
    </source>
</evidence>
<organism evidence="3 4">
    <name type="scientific">Emergencia timonensis</name>
    <dbReference type="NCBI Taxonomy" id="1776384"/>
    <lineage>
        <taxon>Bacteria</taxon>
        <taxon>Bacillati</taxon>
        <taxon>Bacillota</taxon>
        <taxon>Clostridia</taxon>
        <taxon>Peptostreptococcales</taxon>
        <taxon>Anaerovoracaceae</taxon>
        <taxon>Emergencia</taxon>
    </lineage>
</organism>
<dbReference type="GO" id="GO:0008081">
    <property type="term" value="F:phosphoric diester hydrolase activity"/>
    <property type="evidence" value="ECO:0007669"/>
    <property type="project" value="InterPro"/>
</dbReference>
<dbReference type="InterPro" id="IPR018476">
    <property type="entry name" value="GlyceroP-diester-Pdiesterase_M"/>
</dbReference>
<evidence type="ECO:0000259" key="2">
    <source>
        <dbReference type="PROSITE" id="PS51704"/>
    </source>
</evidence>
<dbReference type="PANTHER" id="PTHR46211:SF8">
    <property type="entry name" value="PHOSPHODIESTERASE"/>
    <property type="match status" value="1"/>
</dbReference>
<reference evidence="3 4" key="1">
    <citation type="submission" date="2018-08" db="EMBL/GenBank/DDBJ databases">
        <title>A genome reference for cultivated species of the human gut microbiota.</title>
        <authorList>
            <person name="Zou Y."/>
            <person name="Xue W."/>
            <person name="Luo G."/>
        </authorList>
    </citation>
    <scope>NUCLEOTIDE SEQUENCE [LARGE SCALE GENOMIC DNA]</scope>
    <source>
        <strain evidence="3 4">AM07-24</strain>
    </source>
</reference>
<keyword evidence="1" id="KW-0472">Membrane</keyword>
<dbReference type="Gene3D" id="3.20.20.190">
    <property type="entry name" value="Phosphatidylinositol (PI) phosphodiesterase"/>
    <property type="match status" value="1"/>
</dbReference>
<dbReference type="RefSeq" id="WP_118333996.1">
    <property type="nucleotide sequence ID" value="NZ_AP025567.1"/>
</dbReference>
<feature type="transmembrane region" description="Helical" evidence="1">
    <location>
        <begin position="137"/>
        <end position="159"/>
    </location>
</feature>
<dbReference type="PANTHER" id="PTHR46211">
    <property type="entry name" value="GLYCEROPHOSPHORYL DIESTER PHOSPHODIESTERASE"/>
    <property type="match status" value="1"/>
</dbReference>
<sequence length="566" mass="63866">MKDTIKTWLQTALPNWLTLLYFEIFYKVIGITLLTMLADEGSLMSAAAVLLFFYYVYIEITAIIVYCEAGWRAERLSVWKLFKETFSHSFRLFHIKNFPILVLLLPVIALSAFPLTSGLLNKFQIPEFLLDFLQDRPILFIVFAAGMLGLNILLFFSLFRFPAVILHEEIFLGKPFQMPFLKGRKKEAAGYLLLSLLICAAALVFAFICMCLLFWSLSKWPDAVDGGRAMFQFYYTKWSVMGAILVDIFATLALFAMVVTLYHLYRRDVRPVRPKAKWSARAVLLRTAAVFVMFVLLAFYSETELGGNLFSSEHDTKIVAHRAGAAFAPENTVAALKASIDAGVELAEIDVQQTRDGVLIVMHDASFKRTANLNQKVWDTEYKTVKTLDAGSHFSSDFAGEKIPTLQEMLLTAKNRIHLMIELKSTGHEKHLVEKTVQEVIAAGMSRQCTIASMDLDLLKESKSLAPAIDTVYITTFLKSDSFDHSYLDGYSVETTFLSPKIVAEAHARGKKVYGWTANTKKNMKKILRLGTDGLVTDNPLYGMFTSKNADKDQTLEFVTDLLYPD</sequence>
<dbReference type="STRING" id="1776384.GCA_900086585_03318"/>
<keyword evidence="4" id="KW-1185">Reference proteome</keyword>
<feature type="transmembrane region" description="Helical" evidence="1">
    <location>
        <begin position="191"/>
        <end position="218"/>
    </location>
</feature>
<proteinExistence type="predicted"/>
<comment type="caution">
    <text evidence="3">The sequence shown here is derived from an EMBL/GenBank/DDBJ whole genome shotgun (WGS) entry which is preliminary data.</text>
</comment>
<dbReference type="PROSITE" id="PS50007">
    <property type="entry name" value="PIPLC_X_DOMAIN"/>
    <property type="match status" value="1"/>
</dbReference>
<evidence type="ECO:0000313" key="3">
    <source>
        <dbReference type="EMBL" id="RHJ89948.1"/>
    </source>
</evidence>
<dbReference type="EMBL" id="QRMS01000001">
    <property type="protein sequence ID" value="RHJ89948.1"/>
    <property type="molecule type" value="Genomic_DNA"/>
</dbReference>
<dbReference type="GO" id="GO:0006629">
    <property type="term" value="P:lipid metabolic process"/>
    <property type="evidence" value="ECO:0007669"/>
    <property type="project" value="InterPro"/>
</dbReference>
<protein>
    <recommendedName>
        <fullName evidence="2">GP-PDE domain-containing protein</fullName>
    </recommendedName>
</protein>
<feature type="transmembrane region" description="Helical" evidence="1">
    <location>
        <begin position="12"/>
        <end position="37"/>
    </location>
</feature>
<keyword evidence="1" id="KW-0812">Transmembrane</keyword>
<feature type="transmembrane region" description="Helical" evidence="1">
    <location>
        <begin position="43"/>
        <end position="67"/>
    </location>
</feature>
<dbReference type="PROSITE" id="PS51704">
    <property type="entry name" value="GP_PDE"/>
    <property type="match status" value="1"/>
</dbReference>
<accession>A0A415E8D3</accession>
<dbReference type="AlphaFoldDB" id="A0A415E8D3"/>
<dbReference type="InterPro" id="IPR030395">
    <property type="entry name" value="GP_PDE_dom"/>
</dbReference>
<keyword evidence="1" id="KW-1133">Transmembrane helix</keyword>
<dbReference type="Pfam" id="PF10110">
    <property type="entry name" value="GPDPase_memb"/>
    <property type="match status" value="1"/>
</dbReference>
<feature type="transmembrane region" description="Helical" evidence="1">
    <location>
        <begin position="98"/>
        <end position="117"/>
    </location>
</feature>
<feature type="domain" description="GP-PDE" evidence="2">
    <location>
        <begin position="316"/>
        <end position="547"/>
    </location>
</feature>
<dbReference type="Pfam" id="PF03009">
    <property type="entry name" value="GDPD"/>
    <property type="match status" value="1"/>
</dbReference>
<evidence type="ECO:0000313" key="4">
    <source>
        <dbReference type="Proteomes" id="UP000284841"/>
    </source>
</evidence>